<evidence type="ECO:0008006" key="2">
    <source>
        <dbReference type="Google" id="ProtNLM"/>
    </source>
</evidence>
<evidence type="ECO:0000313" key="1">
    <source>
        <dbReference type="EMBL" id="GAJ07228.1"/>
    </source>
</evidence>
<gene>
    <name evidence="1" type="ORF">S12H4_50596</name>
</gene>
<dbReference type="EMBL" id="BARW01031883">
    <property type="protein sequence ID" value="GAJ07228.1"/>
    <property type="molecule type" value="Genomic_DNA"/>
</dbReference>
<comment type="caution">
    <text evidence="1">The sequence shown here is derived from an EMBL/GenBank/DDBJ whole genome shotgun (WGS) entry which is preliminary data.</text>
</comment>
<protein>
    <recommendedName>
        <fullName evidence="2">HTH cro/C1-type domain-containing protein</fullName>
    </recommendedName>
</protein>
<accession>X1TPG9</accession>
<proteinExistence type="predicted"/>
<reference evidence="1" key="1">
    <citation type="journal article" date="2014" name="Front. Microbiol.">
        <title>High frequency of phylogenetically diverse reductive dehalogenase-homologous genes in deep subseafloor sedimentary metagenomes.</title>
        <authorList>
            <person name="Kawai M."/>
            <person name="Futagami T."/>
            <person name="Toyoda A."/>
            <person name="Takaki Y."/>
            <person name="Nishi S."/>
            <person name="Hori S."/>
            <person name="Arai W."/>
            <person name="Tsubouchi T."/>
            <person name="Morono Y."/>
            <person name="Uchiyama I."/>
            <person name="Ito T."/>
            <person name="Fujiyama A."/>
            <person name="Inagaki F."/>
            <person name="Takami H."/>
        </authorList>
    </citation>
    <scope>NUCLEOTIDE SEQUENCE</scope>
    <source>
        <strain evidence="1">Expedition CK06-06</strain>
    </source>
</reference>
<organism evidence="1">
    <name type="scientific">marine sediment metagenome</name>
    <dbReference type="NCBI Taxonomy" id="412755"/>
    <lineage>
        <taxon>unclassified sequences</taxon>
        <taxon>metagenomes</taxon>
        <taxon>ecological metagenomes</taxon>
    </lineage>
</organism>
<dbReference type="AlphaFoldDB" id="X1TPG9"/>
<sequence>MIVKTTIFELSDGSYKNLSELAKTMGISVSQIYRVREGKRRINQKFIVGATIAFPNHKLDELFYLAPDSGDEQSAKEKQRVEGSS</sequence>
<name>X1TPG9_9ZZZZ</name>